<organism evidence="9 10">
    <name type="scientific">Corynebacterium lowii</name>
    <dbReference type="NCBI Taxonomy" id="1544413"/>
    <lineage>
        <taxon>Bacteria</taxon>
        <taxon>Bacillati</taxon>
        <taxon>Actinomycetota</taxon>
        <taxon>Actinomycetes</taxon>
        <taxon>Mycobacteriales</taxon>
        <taxon>Corynebacteriaceae</taxon>
        <taxon>Corynebacterium</taxon>
    </lineage>
</organism>
<keyword evidence="3 7" id="KW-1003">Cell membrane</keyword>
<evidence type="ECO:0000256" key="5">
    <source>
        <dbReference type="ARBA" id="ARBA00022989"/>
    </source>
</evidence>
<protein>
    <submittedName>
        <fullName evidence="9">Inner membrane protein YabI</fullName>
    </submittedName>
</protein>
<feature type="transmembrane region" description="Helical" evidence="7">
    <location>
        <begin position="169"/>
        <end position="188"/>
    </location>
</feature>
<gene>
    <name evidence="9" type="primary">yabI</name>
    <name evidence="9" type="ORF">Clow_00293</name>
</gene>
<accession>A0A0Q0YK65</accession>
<dbReference type="GO" id="GO:0005886">
    <property type="term" value="C:plasma membrane"/>
    <property type="evidence" value="ECO:0007669"/>
    <property type="project" value="UniProtKB-SubCell"/>
</dbReference>
<evidence type="ECO:0000259" key="8">
    <source>
        <dbReference type="Pfam" id="PF09335"/>
    </source>
</evidence>
<dbReference type="InterPro" id="IPR032818">
    <property type="entry name" value="DedA-like"/>
</dbReference>
<feature type="transmembrane region" description="Helical" evidence="7">
    <location>
        <begin position="56"/>
        <end position="77"/>
    </location>
</feature>
<dbReference type="Pfam" id="PF09335">
    <property type="entry name" value="VTT_dom"/>
    <property type="match status" value="1"/>
</dbReference>
<dbReference type="RefSeq" id="WP_055175247.1">
    <property type="nucleotide sequence ID" value="NZ_JAUSQY010000001.1"/>
</dbReference>
<comment type="caution">
    <text evidence="9">The sequence shown here is derived from an EMBL/GenBank/DDBJ whole genome shotgun (WGS) entry which is preliminary data.</text>
</comment>
<evidence type="ECO:0000256" key="3">
    <source>
        <dbReference type="ARBA" id="ARBA00022475"/>
    </source>
</evidence>
<evidence type="ECO:0000256" key="6">
    <source>
        <dbReference type="ARBA" id="ARBA00023136"/>
    </source>
</evidence>
<dbReference type="PATRIC" id="fig|1544413.3.peg.295"/>
<keyword evidence="4 7" id="KW-0812">Transmembrane</keyword>
<proteinExistence type="inferred from homology"/>
<evidence type="ECO:0000313" key="9">
    <source>
        <dbReference type="EMBL" id="KQB87239.1"/>
    </source>
</evidence>
<evidence type="ECO:0000256" key="1">
    <source>
        <dbReference type="ARBA" id="ARBA00004651"/>
    </source>
</evidence>
<evidence type="ECO:0000256" key="7">
    <source>
        <dbReference type="RuleBase" id="RU367016"/>
    </source>
</evidence>
<reference evidence="9 10" key="1">
    <citation type="submission" date="2015-10" db="EMBL/GenBank/DDBJ databases">
        <title>Corynebacteirum lowii and Corynebacterium oculi species nova, derived from human clinical disease and and emended description of Corynebacterium mastiditis.</title>
        <authorList>
            <person name="Bernard K."/>
            <person name="Pacheco A.L."/>
            <person name="Mcdougall C."/>
            <person name="Burtx T."/>
            <person name="Weibe D."/>
            <person name="Tyler S."/>
            <person name="Olson A.B."/>
            <person name="Cnockaert M."/>
            <person name="Eguchi H."/>
            <person name="Kuwahara T."/>
            <person name="Nakayama-Imaohji H."/>
            <person name="Boudewijins M."/>
            <person name="Van Hoecke F."/>
            <person name="Bernier A.-M."/>
            <person name="Vandamme P."/>
        </authorList>
    </citation>
    <scope>NUCLEOTIDE SEQUENCE [LARGE SCALE GENOMIC DNA]</scope>
    <source>
        <strain evidence="9 10">NML 130206</strain>
    </source>
</reference>
<evidence type="ECO:0000256" key="2">
    <source>
        <dbReference type="ARBA" id="ARBA00010792"/>
    </source>
</evidence>
<comment type="similarity">
    <text evidence="2 7">Belongs to the DedA family.</text>
</comment>
<comment type="subcellular location">
    <subcellularLocation>
        <location evidence="1 7">Cell membrane</location>
        <topology evidence="1 7">Multi-pass membrane protein</topology>
    </subcellularLocation>
</comment>
<name>A0A0Q0YK65_9CORY</name>
<dbReference type="AlphaFoldDB" id="A0A0Q0YK65"/>
<feature type="transmembrane region" description="Helical" evidence="7">
    <location>
        <begin position="140"/>
        <end position="163"/>
    </location>
</feature>
<feature type="domain" description="VTT" evidence="8">
    <location>
        <begin position="35"/>
        <end position="160"/>
    </location>
</feature>
<dbReference type="STRING" id="1544413.Clow_00293"/>
<evidence type="ECO:0000313" key="10">
    <source>
        <dbReference type="Proteomes" id="UP000050488"/>
    </source>
</evidence>
<dbReference type="InterPro" id="IPR032816">
    <property type="entry name" value="VTT_dom"/>
</dbReference>
<keyword evidence="10" id="KW-1185">Reference proteome</keyword>
<dbReference type="Proteomes" id="UP000050488">
    <property type="component" value="Unassembled WGS sequence"/>
</dbReference>
<sequence length="208" mass="23023">MTHQIEAWVELFMTSALFYPITATLVFLDCLIPFFPSESILTMAGAWSGSTGNPNIWGIIATGIIFAVIGDNVCYLLGTRFVHFIRSAPPKSKLARTMKWVESNMRRRAGFTIIIARFIPWGRLVITLSLGSMRYPWKKFFLFDTIGVIIWATQAGFVGYLGGYVVQDYPLVGLALGLTLGALVGVLIDKINAHFSEYSAVRSATSRA</sequence>
<dbReference type="OrthoDB" id="9813426at2"/>
<evidence type="ECO:0000256" key="4">
    <source>
        <dbReference type="ARBA" id="ARBA00022692"/>
    </source>
</evidence>
<dbReference type="PANTHER" id="PTHR30353">
    <property type="entry name" value="INNER MEMBRANE PROTEIN DEDA-RELATED"/>
    <property type="match status" value="1"/>
</dbReference>
<dbReference type="PANTHER" id="PTHR30353:SF0">
    <property type="entry name" value="TRANSMEMBRANE PROTEIN"/>
    <property type="match status" value="1"/>
</dbReference>
<dbReference type="EMBL" id="LKEV01000001">
    <property type="protein sequence ID" value="KQB87239.1"/>
    <property type="molecule type" value="Genomic_DNA"/>
</dbReference>
<keyword evidence="6 7" id="KW-0472">Membrane</keyword>
<feature type="transmembrane region" description="Helical" evidence="7">
    <location>
        <begin position="12"/>
        <end position="36"/>
    </location>
</feature>
<keyword evidence="5 7" id="KW-1133">Transmembrane helix</keyword>